<feature type="binding site" evidence="4">
    <location>
        <position position="202"/>
    </location>
    <ligand>
        <name>1D-myo-inositol 2-(L-cysteinylamino)-2-deoxy-alpha-D-glucopyranoside</name>
        <dbReference type="ChEBI" id="CHEBI:58887"/>
    </ligand>
</feature>
<reference evidence="6 7" key="1">
    <citation type="submission" date="2018-11" db="EMBL/GenBank/DDBJ databases">
        <title>Sequencing the genomes of 1000 actinobacteria strains.</title>
        <authorList>
            <person name="Klenk H.-P."/>
        </authorList>
    </citation>
    <scope>NUCLEOTIDE SEQUENCE [LARGE SCALE GENOMIC DNA]</scope>
    <source>
        <strain evidence="6 7">DSM 44254</strain>
    </source>
</reference>
<dbReference type="SUPFAM" id="SSF55729">
    <property type="entry name" value="Acyl-CoA N-acyltransferases (Nat)"/>
    <property type="match status" value="1"/>
</dbReference>
<feature type="binding site" evidence="4">
    <location>
        <begin position="214"/>
        <end position="216"/>
    </location>
    <ligand>
        <name>acetyl-CoA</name>
        <dbReference type="ChEBI" id="CHEBI:57288"/>
        <label>2</label>
    </ligand>
</feature>
<dbReference type="NCBIfam" id="TIGR03448">
    <property type="entry name" value="mycothiol_MshD"/>
    <property type="match status" value="1"/>
</dbReference>
<dbReference type="EMBL" id="RJKE01000001">
    <property type="protein sequence ID" value="ROO91095.1"/>
    <property type="molecule type" value="Genomic_DNA"/>
</dbReference>
<feature type="binding site" evidence="4">
    <location>
        <begin position="253"/>
        <end position="258"/>
    </location>
    <ligand>
        <name>acetyl-CoA</name>
        <dbReference type="ChEBI" id="CHEBI:57288"/>
        <label>2</label>
    </ligand>
</feature>
<comment type="similarity">
    <text evidence="4">Belongs to the acetyltransferase family. MshD subfamily.</text>
</comment>
<dbReference type="GO" id="GO:0010125">
    <property type="term" value="P:mycothiol biosynthetic process"/>
    <property type="evidence" value="ECO:0007669"/>
    <property type="project" value="UniProtKB-UniRule"/>
</dbReference>
<feature type="binding site" evidence="4">
    <location>
        <position position="248"/>
    </location>
    <ligand>
        <name>1D-myo-inositol 2-(L-cysteinylamino)-2-deoxy-alpha-D-glucopyranoside</name>
        <dbReference type="ChEBI" id="CHEBI:58887"/>
    </ligand>
</feature>
<dbReference type="InterPro" id="IPR017813">
    <property type="entry name" value="Mycothiol_AcTrfase"/>
</dbReference>
<dbReference type="Proteomes" id="UP000272400">
    <property type="component" value="Unassembled WGS sequence"/>
</dbReference>
<dbReference type="CDD" id="cd04301">
    <property type="entry name" value="NAT_SF"/>
    <property type="match status" value="2"/>
</dbReference>
<feature type="binding site" evidence="4">
    <location>
        <begin position="76"/>
        <end position="81"/>
    </location>
    <ligand>
        <name>acetyl-CoA</name>
        <dbReference type="ChEBI" id="CHEBI:57288"/>
        <label>1</label>
    </ligand>
</feature>
<feature type="binding site" evidence="4">
    <location>
        <position position="33"/>
    </location>
    <ligand>
        <name>1D-myo-inositol 2-(L-cysteinylamino)-2-deoxy-alpha-D-glucopyranoside</name>
        <dbReference type="ChEBI" id="CHEBI:58887"/>
    </ligand>
</feature>
<dbReference type="EC" id="2.3.1.189" evidence="4"/>
<keyword evidence="2 4" id="KW-0677">Repeat</keyword>
<evidence type="ECO:0000256" key="1">
    <source>
        <dbReference type="ARBA" id="ARBA00022679"/>
    </source>
</evidence>
<keyword evidence="3 4" id="KW-0012">Acyltransferase</keyword>
<organism evidence="6 7">
    <name type="scientific">Actinocorallia herbida</name>
    <dbReference type="NCBI Taxonomy" id="58109"/>
    <lineage>
        <taxon>Bacteria</taxon>
        <taxon>Bacillati</taxon>
        <taxon>Actinomycetota</taxon>
        <taxon>Actinomycetes</taxon>
        <taxon>Streptosporangiales</taxon>
        <taxon>Thermomonosporaceae</taxon>
        <taxon>Actinocorallia</taxon>
    </lineage>
</organism>
<comment type="subunit">
    <text evidence="4">Monomer.</text>
</comment>
<dbReference type="HAMAP" id="MF_01698">
    <property type="entry name" value="MshD"/>
    <property type="match status" value="1"/>
</dbReference>
<dbReference type="PIRSF" id="PIRSF021524">
    <property type="entry name" value="MSH_acetyltransferase"/>
    <property type="match status" value="1"/>
</dbReference>
<keyword evidence="7" id="KW-1185">Reference proteome</keyword>
<dbReference type="AlphaFoldDB" id="A0A3N1DC38"/>
<proteinExistence type="inferred from homology"/>
<dbReference type="InterPro" id="IPR050680">
    <property type="entry name" value="YpeA/RimI_acetyltransf"/>
</dbReference>
<evidence type="ECO:0000256" key="2">
    <source>
        <dbReference type="ARBA" id="ARBA00022737"/>
    </source>
</evidence>
<feature type="binding site" evidence="4">
    <location>
        <begin position="221"/>
        <end position="227"/>
    </location>
    <ligand>
        <name>acetyl-CoA</name>
        <dbReference type="ChEBI" id="CHEBI:57288"/>
        <label>2</label>
    </ligand>
</feature>
<evidence type="ECO:0000256" key="3">
    <source>
        <dbReference type="ARBA" id="ARBA00023315"/>
    </source>
</evidence>
<comment type="function">
    <text evidence="4">Catalyzes the transfer of acetyl from acetyl-CoA to desacetylmycothiol (Cys-GlcN-Ins) to form mycothiol.</text>
</comment>
<evidence type="ECO:0000313" key="7">
    <source>
        <dbReference type="Proteomes" id="UP000272400"/>
    </source>
</evidence>
<feature type="domain" description="N-acetyltransferase" evidence="5">
    <location>
        <begin position="137"/>
        <end position="279"/>
    </location>
</feature>
<dbReference type="Pfam" id="PF13508">
    <property type="entry name" value="Acetyltransf_7"/>
    <property type="match status" value="1"/>
</dbReference>
<dbReference type="InterPro" id="IPR016181">
    <property type="entry name" value="Acyl_CoA_acyltransferase"/>
</dbReference>
<protein>
    <recommendedName>
        <fullName evidence="4">Mycothiol acetyltransferase</fullName>
        <shortName evidence="4">MSH acetyltransferase</shortName>
        <ecNumber evidence="4">2.3.1.189</ecNumber>
    </recommendedName>
    <alternativeName>
        <fullName evidence="4">Mycothiol synthase</fullName>
    </alternativeName>
</protein>
<name>A0A3N1DC38_9ACTN</name>
<comment type="catalytic activity">
    <reaction evidence="4">
        <text>1D-myo-inositol 2-(L-cysteinylamino)-2-deoxy-alpha-D-glucopyranoside + acetyl-CoA = mycothiol + CoA + H(+)</text>
        <dbReference type="Rhea" id="RHEA:26172"/>
        <dbReference type="ChEBI" id="CHEBI:15378"/>
        <dbReference type="ChEBI" id="CHEBI:16768"/>
        <dbReference type="ChEBI" id="CHEBI:57287"/>
        <dbReference type="ChEBI" id="CHEBI:57288"/>
        <dbReference type="ChEBI" id="CHEBI:58887"/>
        <dbReference type="EC" id="2.3.1.189"/>
    </reaction>
</comment>
<feature type="binding site" evidence="4">
    <location>
        <position position="210"/>
    </location>
    <ligand>
        <name>1D-myo-inositol 2-(L-cysteinylamino)-2-deoxy-alpha-D-glucopyranoside</name>
        <dbReference type="ChEBI" id="CHEBI:58887"/>
    </ligand>
</feature>
<dbReference type="RefSeq" id="WP_123669958.1">
    <property type="nucleotide sequence ID" value="NZ_RJKE01000001.1"/>
</dbReference>
<feature type="domain" description="N-acetyltransferase" evidence="5">
    <location>
        <begin position="2"/>
        <end position="131"/>
    </location>
</feature>
<dbReference type="GO" id="GO:0035447">
    <property type="term" value="F:mycothiol synthase activity"/>
    <property type="evidence" value="ECO:0007669"/>
    <property type="project" value="UniProtKB-UniRule"/>
</dbReference>
<dbReference type="InterPro" id="IPR000182">
    <property type="entry name" value="GNAT_dom"/>
</dbReference>
<evidence type="ECO:0000313" key="6">
    <source>
        <dbReference type="EMBL" id="ROO91095.1"/>
    </source>
</evidence>
<accession>A0A3N1DC38</accession>
<comment type="caution">
    <text evidence="6">The sequence shown here is derived from an EMBL/GenBank/DDBJ whole genome shotgun (WGS) entry which is preliminary data.</text>
</comment>
<sequence>MVVVHELSAEQSAAVLDLAERAAEADGVPPLSEQTLLAVRHGGGEHHLVHEGAELAGYAFAEAGSAEVVVDPAFRRRGIGSRLLAELPQDVRIWAHGEVPGSAELAASQGLRPVRTLLQMRRALTEPIPVWRIHAGYTLRTFQPGDAAGWLRLNAASFASHPEQGQWTEEDLRRRMAEPWFDPKGFFVVTKDDKLVGFHWTKVHPDGMGEVYVVGVDPAQQGVGLGRTLTLAGLNHLKGLGLDTVLLYVDGENTSAVRLYESLGFRRYQVDVQFGRSFT</sequence>
<gene>
    <name evidence="4" type="primary">mshD</name>
    <name evidence="6" type="ORF">EDD29_8842</name>
</gene>
<keyword evidence="1 4" id="KW-0808">Transferase</keyword>
<dbReference type="PANTHER" id="PTHR43420:SF44">
    <property type="entry name" value="ACETYLTRANSFERASE YPEA"/>
    <property type="match status" value="1"/>
</dbReference>
<dbReference type="Pfam" id="PF00583">
    <property type="entry name" value="Acetyltransf_1"/>
    <property type="match status" value="1"/>
</dbReference>
<feature type="binding site" evidence="4">
    <location>
        <begin position="68"/>
        <end position="70"/>
    </location>
    <ligand>
        <name>acetyl-CoA</name>
        <dbReference type="ChEBI" id="CHEBI:57288"/>
        <label>1</label>
    </ligand>
</feature>
<feature type="binding site" evidence="4">
    <location>
        <position position="163"/>
    </location>
    <ligand>
        <name>1D-myo-inositol 2-(L-cysteinylamino)-2-deoxy-alpha-D-glucopyranoside</name>
        <dbReference type="ChEBI" id="CHEBI:58887"/>
    </ligand>
</feature>
<evidence type="ECO:0000259" key="5">
    <source>
        <dbReference type="PROSITE" id="PS51186"/>
    </source>
</evidence>
<dbReference type="Gene3D" id="3.40.630.30">
    <property type="match status" value="1"/>
</dbReference>
<dbReference type="PROSITE" id="PS51186">
    <property type="entry name" value="GNAT"/>
    <property type="match status" value="2"/>
</dbReference>
<evidence type="ECO:0000256" key="4">
    <source>
        <dbReference type="HAMAP-Rule" id="MF_01698"/>
    </source>
</evidence>
<dbReference type="OrthoDB" id="3208058at2"/>
<dbReference type="PANTHER" id="PTHR43420">
    <property type="entry name" value="ACETYLTRANSFERASE"/>
    <property type="match status" value="1"/>
</dbReference>